<name>A0A6G1I9S7_9PEZI</name>
<dbReference type="AlphaFoldDB" id="A0A6G1I9S7"/>
<evidence type="ECO:0000256" key="1">
    <source>
        <dbReference type="SAM" id="MobiDB-lite"/>
    </source>
</evidence>
<sequence>MRLSAVAASFSSSSMRALAPASWEAGTGRARTLDTSTKGFSGGATTSGKLPLIGSRIQAPQQSRESDIDRQHPRQRRRYIRSSVFQPGTASAIRSGRASVAVLGTGTGGAIVTTLSARSETPVEQEDECSGRQRCMPRLVM</sequence>
<dbReference type="EMBL" id="ML996687">
    <property type="protein sequence ID" value="KAF2404951.1"/>
    <property type="molecule type" value="Genomic_DNA"/>
</dbReference>
<keyword evidence="3" id="KW-1185">Reference proteome</keyword>
<feature type="compositionally biased region" description="Polar residues" evidence="1">
    <location>
        <begin position="33"/>
        <end position="48"/>
    </location>
</feature>
<evidence type="ECO:0000313" key="2">
    <source>
        <dbReference type="EMBL" id="KAF2404951.1"/>
    </source>
</evidence>
<feature type="region of interest" description="Disordered" evidence="1">
    <location>
        <begin position="20"/>
        <end position="83"/>
    </location>
</feature>
<organism evidence="2 3">
    <name type="scientific">Trichodelitschia bisporula</name>
    <dbReference type="NCBI Taxonomy" id="703511"/>
    <lineage>
        <taxon>Eukaryota</taxon>
        <taxon>Fungi</taxon>
        <taxon>Dikarya</taxon>
        <taxon>Ascomycota</taxon>
        <taxon>Pezizomycotina</taxon>
        <taxon>Dothideomycetes</taxon>
        <taxon>Dothideomycetes incertae sedis</taxon>
        <taxon>Phaeotrichales</taxon>
        <taxon>Phaeotrichaceae</taxon>
        <taxon>Trichodelitschia</taxon>
    </lineage>
</organism>
<accession>A0A6G1I9S7</accession>
<protein>
    <submittedName>
        <fullName evidence="2">Uncharacterized protein</fullName>
    </submittedName>
</protein>
<reference evidence="2" key="1">
    <citation type="journal article" date="2020" name="Stud. Mycol.">
        <title>101 Dothideomycetes genomes: a test case for predicting lifestyles and emergence of pathogens.</title>
        <authorList>
            <person name="Haridas S."/>
            <person name="Albert R."/>
            <person name="Binder M."/>
            <person name="Bloem J."/>
            <person name="Labutti K."/>
            <person name="Salamov A."/>
            <person name="Andreopoulos B."/>
            <person name="Baker S."/>
            <person name="Barry K."/>
            <person name="Bills G."/>
            <person name="Bluhm B."/>
            <person name="Cannon C."/>
            <person name="Castanera R."/>
            <person name="Culley D."/>
            <person name="Daum C."/>
            <person name="Ezra D."/>
            <person name="Gonzalez J."/>
            <person name="Henrissat B."/>
            <person name="Kuo A."/>
            <person name="Liang C."/>
            <person name="Lipzen A."/>
            <person name="Lutzoni F."/>
            <person name="Magnuson J."/>
            <person name="Mondo S."/>
            <person name="Nolan M."/>
            <person name="Ohm R."/>
            <person name="Pangilinan J."/>
            <person name="Park H.-J."/>
            <person name="Ramirez L."/>
            <person name="Alfaro M."/>
            <person name="Sun H."/>
            <person name="Tritt A."/>
            <person name="Yoshinaga Y."/>
            <person name="Zwiers L.-H."/>
            <person name="Turgeon B."/>
            <person name="Goodwin S."/>
            <person name="Spatafora J."/>
            <person name="Crous P."/>
            <person name="Grigoriev I."/>
        </authorList>
    </citation>
    <scope>NUCLEOTIDE SEQUENCE</scope>
    <source>
        <strain evidence="2">CBS 262.69</strain>
    </source>
</reference>
<dbReference type="Proteomes" id="UP000799640">
    <property type="component" value="Unassembled WGS sequence"/>
</dbReference>
<feature type="non-terminal residue" evidence="2">
    <location>
        <position position="141"/>
    </location>
</feature>
<proteinExistence type="predicted"/>
<gene>
    <name evidence="2" type="ORF">EJ06DRAFT_525527</name>
</gene>
<evidence type="ECO:0000313" key="3">
    <source>
        <dbReference type="Proteomes" id="UP000799640"/>
    </source>
</evidence>